<dbReference type="EMBL" id="BLTE01000013">
    <property type="protein sequence ID" value="GFK94908.1"/>
    <property type="molecule type" value="Genomic_DNA"/>
</dbReference>
<gene>
    <name evidence="1" type="primary">hcpA</name>
    <name evidence="1" type="ORF">NNJEOMEG_02756</name>
</gene>
<dbReference type="Pfam" id="PF05638">
    <property type="entry name" value="T6SS_HCP"/>
    <property type="match status" value="1"/>
</dbReference>
<organism evidence="1 2">
    <name type="scientific">Fundidesulfovibrio magnetotacticus</name>
    <dbReference type="NCBI Taxonomy" id="2730080"/>
    <lineage>
        <taxon>Bacteria</taxon>
        <taxon>Pseudomonadati</taxon>
        <taxon>Thermodesulfobacteriota</taxon>
        <taxon>Desulfovibrionia</taxon>
        <taxon>Desulfovibrionales</taxon>
        <taxon>Desulfovibrionaceae</taxon>
        <taxon>Fundidesulfovibrio</taxon>
    </lineage>
</organism>
<reference evidence="1 2" key="1">
    <citation type="submission" date="2020-04" db="EMBL/GenBank/DDBJ databases">
        <authorList>
            <consortium name="Desulfovibrio sp. FSS-1 genome sequencing consortium"/>
            <person name="Shimoshige H."/>
            <person name="Kobayashi H."/>
            <person name="Maekawa T."/>
        </authorList>
    </citation>
    <scope>NUCLEOTIDE SEQUENCE [LARGE SCALE GENOMIC DNA]</scope>
    <source>
        <strain evidence="1 2">SIID29052-01</strain>
    </source>
</reference>
<dbReference type="InterPro" id="IPR036624">
    <property type="entry name" value="Hcp1-lik_sf"/>
</dbReference>
<keyword evidence="2" id="KW-1185">Reference proteome</keyword>
<dbReference type="NCBIfam" id="TIGR03344">
    <property type="entry name" value="VI_effect_Hcp1"/>
    <property type="match status" value="1"/>
</dbReference>
<comment type="caution">
    <text evidence="1">The sequence shown here is derived from an EMBL/GenBank/DDBJ whole genome shotgun (WGS) entry which is preliminary data.</text>
</comment>
<dbReference type="PANTHER" id="PTHR34319">
    <property type="entry name" value="MAJOR EXPORTED PROTEIN"/>
    <property type="match status" value="1"/>
</dbReference>
<proteinExistence type="predicted"/>
<reference evidence="1 2" key="2">
    <citation type="submission" date="2020-05" db="EMBL/GenBank/DDBJ databases">
        <title>Draft genome sequence of Desulfovibrio sp. strainFSS-1.</title>
        <authorList>
            <person name="Shimoshige H."/>
            <person name="Kobayashi H."/>
            <person name="Maekawa T."/>
        </authorList>
    </citation>
    <scope>NUCLEOTIDE SEQUENCE [LARGE SCALE GENOMIC DNA]</scope>
    <source>
        <strain evidence="1 2">SIID29052-01</strain>
    </source>
</reference>
<dbReference type="PANTHER" id="PTHR34319:SF6">
    <property type="entry name" value="MAJOR EXPORTED PROTEIN"/>
    <property type="match status" value="1"/>
</dbReference>
<dbReference type="Proteomes" id="UP000494245">
    <property type="component" value="Unassembled WGS sequence"/>
</dbReference>
<dbReference type="AlphaFoldDB" id="A0A6V8LXC0"/>
<dbReference type="InterPro" id="IPR052947">
    <property type="entry name" value="T6SS_Hcp1_domain"/>
</dbReference>
<evidence type="ECO:0000313" key="1">
    <source>
        <dbReference type="EMBL" id="GFK94908.1"/>
    </source>
</evidence>
<evidence type="ECO:0000313" key="2">
    <source>
        <dbReference type="Proteomes" id="UP000494245"/>
    </source>
</evidence>
<sequence>MALTGYMKVTGKTQGQIKGDCDQSDSKKKDTMLVYQTNHNVEIPKDTHTGLPTGQRIHHPFTVTVHKNPGSPKMAQACCKGEQCTVEINYFRIKPDGKEENYYTVKMEDAIIVTMREYTPMTFLPDNKPFHDMEEFSFTYSKITWTYNDGNIEYTDDWKGA</sequence>
<name>A0A6V8LXC0_9BACT</name>
<dbReference type="RefSeq" id="WP_173085459.1">
    <property type="nucleotide sequence ID" value="NZ_BLTE01000013.1"/>
</dbReference>
<dbReference type="SUPFAM" id="SSF141452">
    <property type="entry name" value="Hcp1-like"/>
    <property type="match status" value="1"/>
</dbReference>
<accession>A0A6V8LXC0</accession>
<dbReference type="Gene3D" id="2.30.110.20">
    <property type="entry name" value="Hcp1-like"/>
    <property type="match status" value="1"/>
</dbReference>
<dbReference type="InterPro" id="IPR008514">
    <property type="entry name" value="T6SS_Hcp"/>
</dbReference>
<protein>
    <submittedName>
        <fullName evidence="1">Major exported protein</fullName>
    </submittedName>
</protein>